<accession>A0A516SH03</accession>
<feature type="domain" description="PIN" evidence="6">
    <location>
        <begin position="3"/>
        <end position="117"/>
    </location>
</feature>
<evidence type="ECO:0000313" key="8">
    <source>
        <dbReference type="Proteomes" id="UP000317550"/>
    </source>
</evidence>
<dbReference type="CDD" id="cd18760">
    <property type="entry name" value="PIN_MtVapC3-like"/>
    <property type="match status" value="1"/>
</dbReference>
<dbReference type="InterPro" id="IPR029060">
    <property type="entry name" value="PIN-like_dom_sf"/>
</dbReference>
<protein>
    <submittedName>
        <fullName evidence="7">PIN domain nuclease</fullName>
    </submittedName>
</protein>
<gene>
    <name evidence="7" type="ORF">FNU76_14190</name>
</gene>
<dbReference type="KEGG" id="cari:FNU76_14190"/>
<dbReference type="InterPro" id="IPR051749">
    <property type="entry name" value="PINc/VapC_TA_RNase"/>
</dbReference>
<keyword evidence="8" id="KW-1185">Reference proteome</keyword>
<dbReference type="InterPro" id="IPR002716">
    <property type="entry name" value="PIN_dom"/>
</dbReference>
<sequence>MTFVDSSVWIDYLRGVKSPQTECLDRLLGEELLVIGDVVLAEVLQGCVSDREFNHVRQILTELDVVTVGGEKLAIQAAMNFRSLRALGVTVRKTIDVLIATCCIEHGYTLLHSDRDFVPFETHLGLRCINFPG</sequence>
<dbReference type="Pfam" id="PF01850">
    <property type="entry name" value="PIN"/>
    <property type="match status" value="1"/>
</dbReference>
<dbReference type="Gene3D" id="3.40.50.1010">
    <property type="entry name" value="5'-nuclease"/>
    <property type="match status" value="1"/>
</dbReference>
<dbReference type="AlphaFoldDB" id="A0A516SH03"/>
<reference evidence="8" key="1">
    <citation type="submission" date="2019-07" db="EMBL/GenBank/DDBJ databases">
        <title>Chitinimonas sp. nov., isolated from Ny-Alesund, arctica soil.</title>
        <authorList>
            <person name="Xu Q."/>
            <person name="Peng F."/>
        </authorList>
    </citation>
    <scope>NUCLEOTIDE SEQUENCE [LARGE SCALE GENOMIC DNA]</scope>
    <source>
        <strain evidence="8">R3-44</strain>
    </source>
</reference>
<evidence type="ECO:0000259" key="6">
    <source>
        <dbReference type="Pfam" id="PF01850"/>
    </source>
</evidence>
<dbReference type="PANTHER" id="PTHR42740">
    <property type="entry name" value="RIBONUCLEASE VAPC3"/>
    <property type="match status" value="1"/>
</dbReference>
<dbReference type="RefSeq" id="WP_144278805.1">
    <property type="nucleotide sequence ID" value="NZ_CP041730.1"/>
</dbReference>
<evidence type="ECO:0000256" key="1">
    <source>
        <dbReference type="ARBA" id="ARBA00022649"/>
    </source>
</evidence>
<dbReference type="OrthoDB" id="9811788at2"/>
<name>A0A516SH03_9NEIS</name>
<dbReference type="GO" id="GO:0004540">
    <property type="term" value="F:RNA nuclease activity"/>
    <property type="evidence" value="ECO:0007669"/>
    <property type="project" value="TreeGrafter"/>
</dbReference>
<evidence type="ECO:0000313" key="7">
    <source>
        <dbReference type="EMBL" id="QDQ27412.1"/>
    </source>
</evidence>
<dbReference type="GO" id="GO:0046872">
    <property type="term" value="F:metal ion binding"/>
    <property type="evidence" value="ECO:0007669"/>
    <property type="project" value="UniProtKB-KW"/>
</dbReference>
<evidence type="ECO:0000256" key="4">
    <source>
        <dbReference type="ARBA" id="ARBA00022801"/>
    </source>
</evidence>
<keyword evidence="2" id="KW-0540">Nuclease</keyword>
<dbReference type="Proteomes" id="UP000317550">
    <property type="component" value="Chromosome"/>
</dbReference>
<dbReference type="GO" id="GO:0016787">
    <property type="term" value="F:hydrolase activity"/>
    <property type="evidence" value="ECO:0007669"/>
    <property type="project" value="UniProtKB-KW"/>
</dbReference>
<keyword evidence="5" id="KW-0460">Magnesium</keyword>
<evidence type="ECO:0000256" key="3">
    <source>
        <dbReference type="ARBA" id="ARBA00022723"/>
    </source>
</evidence>
<organism evidence="7 8">
    <name type="scientific">Chitinimonas arctica</name>
    <dbReference type="NCBI Taxonomy" id="2594795"/>
    <lineage>
        <taxon>Bacteria</taxon>
        <taxon>Pseudomonadati</taxon>
        <taxon>Pseudomonadota</taxon>
        <taxon>Betaproteobacteria</taxon>
        <taxon>Neisseriales</taxon>
        <taxon>Chitinibacteraceae</taxon>
        <taxon>Chitinimonas</taxon>
    </lineage>
</organism>
<dbReference type="SUPFAM" id="SSF88723">
    <property type="entry name" value="PIN domain-like"/>
    <property type="match status" value="1"/>
</dbReference>
<evidence type="ECO:0000256" key="5">
    <source>
        <dbReference type="ARBA" id="ARBA00022842"/>
    </source>
</evidence>
<dbReference type="PANTHER" id="PTHR42740:SF1">
    <property type="entry name" value="RIBONUCLEASE VAPC3"/>
    <property type="match status" value="1"/>
</dbReference>
<evidence type="ECO:0000256" key="2">
    <source>
        <dbReference type="ARBA" id="ARBA00022722"/>
    </source>
</evidence>
<dbReference type="EMBL" id="CP041730">
    <property type="protein sequence ID" value="QDQ27412.1"/>
    <property type="molecule type" value="Genomic_DNA"/>
</dbReference>
<keyword evidence="1" id="KW-1277">Toxin-antitoxin system</keyword>
<proteinExistence type="predicted"/>
<keyword evidence="4" id="KW-0378">Hydrolase</keyword>
<keyword evidence="3" id="KW-0479">Metal-binding</keyword>